<evidence type="ECO:0000259" key="7">
    <source>
        <dbReference type="PROSITE" id="PS51857"/>
    </source>
</evidence>
<dbReference type="InterPro" id="IPR002059">
    <property type="entry name" value="CSP_DNA-bd"/>
</dbReference>
<name>A0A846Y226_9NOCA</name>
<dbReference type="Proteomes" id="UP000565711">
    <property type="component" value="Unassembled WGS sequence"/>
</dbReference>
<evidence type="ECO:0000256" key="1">
    <source>
        <dbReference type="ARBA" id="ARBA00004496"/>
    </source>
</evidence>
<dbReference type="PIRSF" id="PIRSF002599">
    <property type="entry name" value="Cold_shock_A"/>
    <property type="match status" value="1"/>
</dbReference>
<dbReference type="GO" id="GO:0003677">
    <property type="term" value="F:DNA binding"/>
    <property type="evidence" value="ECO:0007669"/>
    <property type="project" value="UniProtKB-KW"/>
</dbReference>
<keyword evidence="6" id="KW-0804">Transcription</keyword>
<evidence type="ECO:0000313" key="9">
    <source>
        <dbReference type="Proteomes" id="UP000565711"/>
    </source>
</evidence>
<comment type="subcellular location">
    <subcellularLocation>
        <location evidence="1">Cytoplasm</location>
    </subcellularLocation>
</comment>
<protein>
    <submittedName>
        <fullName evidence="8">Cold shock domain-containing protein</fullName>
    </submittedName>
</protein>
<keyword evidence="4" id="KW-0238">DNA-binding</keyword>
<accession>A0A846Y226</accession>
<dbReference type="PANTHER" id="PTHR46565:SF20">
    <property type="entry name" value="COLD SHOCK DOMAIN-CONTAINING PROTEIN 4"/>
    <property type="match status" value="1"/>
</dbReference>
<dbReference type="Pfam" id="PF00313">
    <property type="entry name" value="CSD"/>
    <property type="match status" value="1"/>
</dbReference>
<dbReference type="GO" id="GO:0005737">
    <property type="term" value="C:cytoplasm"/>
    <property type="evidence" value="ECO:0007669"/>
    <property type="project" value="UniProtKB-SubCell"/>
</dbReference>
<dbReference type="RefSeq" id="WP_067871167.1">
    <property type="nucleotide sequence ID" value="NZ_JAAXOP010000009.1"/>
</dbReference>
<evidence type="ECO:0000256" key="4">
    <source>
        <dbReference type="ARBA" id="ARBA00023125"/>
    </source>
</evidence>
<dbReference type="SMART" id="SM00357">
    <property type="entry name" value="CSP"/>
    <property type="match status" value="1"/>
</dbReference>
<dbReference type="PROSITE" id="PS51857">
    <property type="entry name" value="CSD_2"/>
    <property type="match status" value="1"/>
</dbReference>
<feature type="domain" description="CSD" evidence="7">
    <location>
        <begin position="1"/>
        <end position="65"/>
    </location>
</feature>
<dbReference type="PRINTS" id="PR00050">
    <property type="entry name" value="COLDSHOCK"/>
</dbReference>
<evidence type="ECO:0000313" key="8">
    <source>
        <dbReference type="EMBL" id="NKY52062.1"/>
    </source>
</evidence>
<proteinExistence type="predicted"/>
<dbReference type="AlphaFoldDB" id="A0A846Y226"/>
<evidence type="ECO:0000256" key="5">
    <source>
        <dbReference type="ARBA" id="ARBA00023159"/>
    </source>
</evidence>
<dbReference type="InterPro" id="IPR012156">
    <property type="entry name" value="Cold_shock_CspA"/>
</dbReference>
<comment type="caution">
    <text evidence="8">The sequence shown here is derived from an EMBL/GenBank/DDBJ whole genome shotgun (WGS) entry which is preliminary data.</text>
</comment>
<evidence type="ECO:0000256" key="2">
    <source>
        <dbReference type="ARBA" id="ARBA00022490"/>
    </source>
</evidence>
<reference evidence="8 9" key="1">
    <citation type="submission" date="2020-04" db="EMBL/GenBank/DDBJ databases">
        <title>MicrobeNet Type strains.</title>
        <authorList>
            <person name="Nicholson A.C."/>
        </authorList>
    </citation>
    <scope>NUCLEOTIDE SEQUENCE [LARGE SCALE GENOMIC DNA]</scope>
    <source>
        <strain evidence="8 9">JCM 12354</strain>
    </source>
</reference>
<keyword evidence="3" id="KW-0805">Transcription regulation</keyword>
<keyword evidence="9" id="KW-1185">Reference proteome</keyword>
<dbReference type="InterPro" id="IPR011129">
    <property type="entry name" value="CSD"/>
</dbReference>
<gene>
    <name evidence="8" type="ORF">HGA08_17730</name>
</gene>
<dbReference type="InterPro" id="IPR012340">
    <property type="entry name" value="NA-bd_OB-fold"/>
</dbReference>
<sequence length="69" mass="7687">MRGTVKWFDIQKGFGFIIPDGGGPEVFVEYTALQGEGFRQLEQGQRVEFEVCHTKAGPEAAGARTTPRW</sequence>
<organism evidence="8 9">
    <name type="scientific">Nocardia vermiculata</name>
    <dbReference type="NCBI Taxonomy" id="257274"/>
    <lineage>
        <taxon>Bacteria</taxon>
        <taxon>Bacillati</taxon>
        <taxon>Actinomycetota</taxon>
        <taxon>Actinomycetes</taxon>
        <taxon>Mycobacteriales</taxon>
        <taxon>Nocardiaceae</taxon>
        <taxon>Nocardia</taxon>
    </lineage>
</organism>
<keyword evidence="2" id="KW-0963">Cytoplasm</keyword>
<evidence type="ECO:0000256" key="3">
    <source>
        <dbReference type="ARBA" id="ARBA00023015"/>
    </source>
</evidence>
<dbReference type="SUPFAM" id="SSF50249">
    <property type="entry name" value="Nucleic acid-binding proteins"/>
    <property type="match status" value="1"/>
</dbReference>
<keyword evidence="5" id="KW-0010">Activator</keyword>
<evidence type="ECO:0000256" key="6">
    <source>
        <dbReference type="ARBA" id="ARBA00023163"/>
    </source>
</evidence>
<dbReference type="EMBL" id="JAAXOP010000009">
    <property type="protein sequence ID" value="NKY52062.1"/>
    <property type="molecule type" value="Genomic_DNA"/>
</dbReference>
<dbReference type="Gene3D" id="2.40.50.140">
    <property type="entry name" value="Nucleic acid-binding proteins"/>
    <property type="match status" value="1"/>
</dbReference>
<dbReference type="PANTHER" id="PTHR46565">
    <property type="entry name" value="COLD SHOCK DOMAIN PROTEIN 2"/>
    <property type="match status" value="1"/>
</dbReference>
<dbReference type="CDD" id="cd04458">
    <property type="entry name" value="CSP_CDS"/>
    <property type="match status" value="1"/>
</dbReference>